<reference evidence="4" key="1">
    <citation type="journal article" date="2018" name="PLoS ONE">
        <title>Chinook salmon (Oncorhynchus tshawytscha) genome and transcriptome.</title>
        <authorList>
            <person name="Christensen K.A."/>
            <person name="Leong J.S."/>
            <person name="Sakhrani D."/>
            <person name="Biagi C.A."/>
            <person name="Minkley D.R."/>
            <person name="Withler R.E."/>
            <person name="Rondeau E.B."/>
            <person name="Koop B.F."/>
            <person name="Devlin R.H."/>
        </authorList>
    </citation>
    <scope>NUCLEOTIDE SEQUENCE [LARGE SCALE GENOMIC DNA]</scope>
</reference>
<accession>A0AAZ3RTG3</accession>
<dbReference type="Gene3D" id="3.30.420.10">
    <property type="entry name" value="Ribonuclease H-like superfamily/Ribonuclease H"/>
    <property type="match status" value="1"/>
</dbReference>
<name>A0AAZ3RTG3_ONCTS</name>
<dbReference type="InterPro" id="IPR036397">
    <property type="entry name" value="RNaseH_sf"/>
</dbReference>
<feature type="region of interest" description="Disordered" evidence="1">
    <location>
        <begin position="154"/>
        <end position="184"/>
    </location>
</feature>
<protein>
    <recommendedName>
        <fullName evidence="2">Transposase Tc1-like domain-containing protein</fullName>
    </recommendedName>
</protein>
<dbReference type="Ensembl" id="ENSOTST00005188870.1">
    <property type="protein sequence ID" value="ENSOTSP00005144862.1"/>
    <property type="gene ID" value="ENSOTSG00005066371.1"/>
</dbReference>
<evidence type="ECO:0000313" key="4">
    <source>
        <dbReference type="Proteomes" id="UP000694402"/>
    </source>
</evidence>
<evidence type="ECO:0000259" key="2">
    <source>
        <dbReference type="Pfam" id="PF01498"/>
    </source>
</evidence>
<dbReference type="GO" id="GO:0015074">
    <property type="term" value="P:DNA integration"/>
    <property type="evidence" value="ECO:0007669"/>
    <property type="project" value="InterPro"/>
</dbReference>
<dbReference type="GeneTree" id="ENSGT01120000271870"/>
<dbReference type="Proteomes" id="UP000694402">
    <property type="component" value="Unassembled WGS sequence"/>
</dbReference>
<dbReference type="GO" id="GO:0003677">
    <property type="term" value="F:DNA binding"/>
    <property type="evidence" value="ECO:0007669"/>
    <property type="project" value="InterPro"/>
</dbReference>
<reference evidence="3" key="2">
    <citation type="submission" date="2025-08" db="UniProtKB">
        <authorList>
            <consortium name="Ensembl"/>
        </authorList>
    </citation>
    <scope>IDENTIFICATION</scope>
</reference>
<reference evidence="3" key="3">
    <citation type="submission" date="2025-09" db="UniProtKB">
        <authorList>
            <consortium name="Ensembl"/>
        </authorList>
    </citation>
    <scope>IDENTIFICATION</scope>
</reference>
<organism evidence="3 4">
    <name type="scientific">Oncorhynchus tshawytscha</name>
    <name type="common">Chinook salmon</name>
    <name type="synonym">Salmo tshawytscha</name>
    <dbReference type="NCBI Taxonomy" id="74940"/>
    <lineage>
        <taxon>Eukaryota</taxon>
        <taxon>Metazoa</taxon>
        <taxon>Chordata</taxon>
        <taxon>Craniata</taxon>
        <taxon>Vertebrata</taxon>
        <taxon>Euteleostomi</taxon>
        <taxon>Actinopterygii</taxon>
        <taxon>Neopterygii</taxon>
        <taxon>Teleostei</taxon>
        <taxon>Protacanthopterygii</taxon>
        <taxon>Salmoniformes</taxon>
        <taxon>Salmonidae</taxon>
        <taxon>Salmoninae</taxon>
        <taxon>Oncorhynchus</taxon>
    </lineage>
</organism>
<sequence length="184" mass="20503">MVTEVTNNPMVTLTELQSSSVEMGEPSRRTTISAALHQSDLHGRLARWKPLHNIKTDDHPLGVCQKAPKRTLTMRNKILWSDESKIELFGLNAKRHIWRKPGTIPTVKYGGGSIVLCGCFSAAGTRRLVRIERKMNGAKYKEILGENCSRALRTSDWGDDSPSNRTTTQSTQSRQSMCGYGTSL</sequence>
<feature type="compositionally biased region" description="Low complexity" evidence="1">
    <location>
        <begin position="165"/>
        <end position="176"/>
    </location>
</feature>
<dbReference type="GO" id="GO:0006313">
    <property type="term" value="P:DNA transposition"/>
    <property type="evidence" value="ECO:0007669"/>
    <property type="project" value="InterPro"/>
</dbReference>
<feature type="domain" description="Transposase Tc1-like" evidence="2">
    <location>
        <begin position="2"/>
        <end position="51"/>
    </location>
</feature>
<dbReference type="InterPro" id="IPR002492">
    <property type="entry name" value="Transposase_Tc1-like"/>
</dbReference>
<keyword evidence="4" id="KW-1185">Reference proteome</keyword>
<evidence type="ECO:0000313" key="3">
    <source>
        <dbReference type="Ensembl" id="ENSOTSP00005144862.1"/>
    </source>
</evidence>
<dbReference type="Pfam" id="PF01498">
    <property type="entry name" value="HTH_Tnp_Tc3_2"/>
    <property type="match status" value="1"/>
</dbReference>
<dbReference type="AlphaFoldDB" id="A0AAZ3RTG3"/>
<evidence type="ECO:0000256" key="1">
    <source>
        <dbReference type="SAM" id="MobiDB-lite"/>
    </source>
</evidence>
<proteinExistence type="predicted"/>